<evidence type="ECO:0000259" key="12">
    <source>
        <dbReference type="PROSITE" id="PS00300"/>
    </source>
</evidence>
<name>A0A317C8Y7_9GAMM</name>
<feature type="binding site" evidence="10">
    <location>
        <begin position="259"/>
        <end position="263"/>
    </location>
    <ligand>
        <name>GTP</name>
        <dbReference type="ChEBI" id="CHEBI:37565"/>
    </ligand>
</feature>
<gene>
    <name evidence="10" type="primary">ftsY</name>
    <name evidence="13" type="ORF">DKT75_15965</name>
</gene>
<keyword evidence="14" id="KW-1185">Reference proteome</keyword>
<evidence type="ECO:0000313" key="14">
    <source>
        <dbReference type="Proteomes" id="UP000245506"/>
    </source>
</evidence>
<dbReference type="AlphaFoldDB" id="A0A317C8Y7"/>
<comment type="similarity">
    <text evidence="10">Belongs to the GTP-binding SRP family. FtsY subfamily.</text>
</comment>
<dbReference type="InterPro" id="IPR027417">
    <property type="entry name" value="P-loop_NTPase"/>
</dbReference>
<dbReference type="Gene3D" id="3.40.50.300">
    <property type="entry name" value="P-loop containing nucleotide triphosphate hydrolases"/>
    <property type="match status" value="1"/>
</dbReference>
<dbReference type="NCBIfam" id="TIGR00064">
    <property type="entry name" value="ftsY"/>
    <property type="match status" value="1"/>
</dbReference>
<keyword evidence="5 10" id="KW-0342">GTP-binding</keyword>
<dbReference type="EC" id="3.6.5.4" evidence="10"/>
<dbReference type="GO" id="GO:0005525">
    <property type="term" value="F:GTP binding"/>
    <property type="evidence" value="ECO:0007669"/>
    <property type="project" value="UniProtKB-UniRule"/>
</dbReference>
<evidence type="ECO:0000256" key="8">
    <source>
        <dbReference type="ARBA" id="ARBA00048027"/>
    </source>
</evidence>
<dbReference type="EMBL" id="QGKL01000039">
    <property type="protein sequence ID" value="PWQ94777.1"/>
    <property type="molecule type" value="Genomic_DNA"/>
</dbReference>
<dbReference type="SUPFAM" id="SSF52540">
    <property type="entry name" value="P-loop containing nucleoside triphosphate hydrolases"/>
    <property type="match status" value="1"/>
</dbReference>
<dbReference type="GO" id="GO:0005737">
    <property type="term" value="C:cytoplasm"/>
    <property type="evidence" value="ECO:0007669"/>
    <property type="project" value="UniProtKB-SubCell"/>
</dbReference>
<dbReference type="SMART" id="SM00963">
    <property type="entry name" value="SRP54_N"/>
    <property type="match status" value="1"/>
</dbReference>
<dbReference type="SMART" id="SM00382">
    <property type="entry name" value="AAA"/>
    <property type="match status" value="1"/>
</dbReference>
<evidence type="ECO:0000256" key="5">
    <source>
        <dbReference type="ARBA" id="ARBA00023134"/>
    </source>
</evidence>
<dbReference type="InterPro" id="IPR004390">
    <property type="entry name" value="SR_rcpt_FtsY"/>
</dbReference>
<comment type="subcellular location">
    <subcellularLocation>
        <location evidence="10">Cell membrane</location>
        <topology evidence="10">Peripheral membrane protein</topology>
        <orientation evidence="10">Cytoplasmic side</orientation>
    </subcellularLocation>
    <subcellularLocation>
        <location evidence="10">Cytoplasm</location>
    </subcellularLocation>
</comment>
<evidence type="ECO:0000256" key="4">
    <source>
        <dbReference type="ARBA" id="ARBA00022801"/>
    </source>
</evidence>
<evidence type="ECO:0000313" key="13">
    <source>
        <dbReference type="EMBL" id="PWQ94777.1"/>
    </source>
</evidence>
<keyword evidence="2 10" id="KW-0963">Cytoplasm</keyword>
<evidence type="ECO:0000256" key="7">
    <source>
        <dbReference type="ARBA" id="ARBA00023170"/>
    </source>
</evidence>
<evidence type="ECO:0000256" key="6">
    <source>
        <dbReference type="ARBA" id="ARBA00023136"/>
    </source>
</evidence>
<comment type="caution">
    <text evidence="13">The sequence shown here is derived from an EMBL/GenBank/DDBJ whole genome shotgun (WGS) entry which is preliminary data.</text>
</comment>
<comment type="subunit">
    <text evidence="10">Part of the signal recognition particle protein translocation system, which is composed of SRP and FtsY. SRP is a ribonucleoprotein composed of Ffh and a 4.5S RNA molecule.</text>
</comment>
<sequence length="375" mass="40141">MFNFFKKKKQPEQGNETQTDVIEAPEATVEVSEPEAPIAVVETTEDTPKSVITDALETAERPGTTDKKGLFSRLKNGLAKTGSSLTEGMGNLFLGSKKIDEDVLEELETRLLMADVGVEATTKIIDTITQQVARNELADTEALMQVLYKSMTEILEPVAKPLVFDESRKLNVILMVGINGAGKTTTIGKLAKKFQNEGKTVMLAAGDTFRAAAVEQLQTWGERNNVAVIAQGQGSDTASVIYDGMEAAKARGVDILLADTAGRLHTQTNLMEELKKVKRVMQKIDPTAPHEIMLVVDASIGQNALAQAKEFNAALGLTGITVTKLDGTAKGGILFAIANQTGIPVRFVGVGESIDDLQTFDAETFVGALLGGEKS</sequence>
<evidence type="ECO:0000256" key="9">
    <source>
        <dbReference type="ARBA" id="ARBA00053570"/>
    </source>
</evidence>
<dbReference type="GO" id="GO:0003924">
    <property type="term" value="F:GTPase activity"/>
    <property type="evidence" value="ECO:0007669"/>
    <property type="project" value="UniProtKB-UniRule"/>
</dbReference>
<keyword evidence="4 10" id="KW-0378">Hydrolase</keyword>
<dbReference type="PANTHER" id="PTHR43134">
    <property type="entry name" value="SIGNAL RECOGNITION PARTICLE RECEPTOR SUBUNIT ALPHA"/>
    <property type="match status" value="1"/>
</dbReference>
<dbReference type="HAMAP" id="MF_00920">
    <property type="entry name" value="FtsY"/>
    <property type="match status" value="1"/>
</dbReference>
<dbReference type="RefSeq" id="WP_109824514.1">
    <property type="nucleotide sequence ID" value="NZ_QGKL01000039.1"/>
</dbReference>
<dbReference type="InterPro" id="IPR013822">
    <property type="entry name" value="Signal_recog_particl_SRP54_hlx"/>
</dbReference>
<dbReference type="Pfam" id="PF00448">
    <property type="entry name" value="SRP54"/>
    <property type="match status" value="1"/>
</dbReference>
<dbReference type="InterPro" id="IPR003593">
    <property type="entry name" value="AAA+_ATPase"/>
</dbReference>
<keyword evidence="7 10" id="KW-0675">Receptor</keyword>
<evidence type="ECO:0000256" key="11">
    <source>
        <dbReference type="SAM" id="MobiDB-lite"/>
    </source>
</evidence>
<evidence type="ECO:0000256" key="3">
    <source>
        <dbReference type="ARBA" id="ARBA00022741"/>
    </source>
</evidence>
<dbReference type="InterPro" id="IPR042101">
    <property type="entry name" value="SRP54_N_sf"/>
</dbReference>
<keyword evidence="1 10" id="KW-1003">Cell membrane</keyword>
<keyword evidence="6 10" id="KW-0472">Membrane</keyword>
<dbReference type="Proteomes" id="UP000245506">
    <property type="component" value="Unassembled WGS sequence"/>
</dbReference>
<protein>
    <recommendedName>
        <fullName evidence="10">Signal recognition particle receptor FtsY</fullName>
        <shortName evidence="10">SRP receptor</shortName>
        <ecNumber evidence="10">3.6.5.4</ecNumber>
    </recommendedName>
</protein>
<organism evidence="13 14">
    <name type="scientific">Leucothrix arctica</name>
    <dbReference type="NCBI Taxonomy" id="1481894"/>
    <lineage>
        <taxon>Bacteria</taxon>
        <taxon>Pseudomonadati</taxon>
        <taxon>Pseudomonadota</taxon>
        <taxon>Gammaproteobacteria</taxon>
        <taxon>Thiotrichales</taxon>
        <taxon>Thiotrichaceae</taxon>
        <taxon>Leucothrix</taxon>
    </lineage>
</organism>
<comment type="function">
    <text evidence="9 10">Involved in targeting and insertion of nascent membrane proteins into the cytoplasmic membrane. Acts as a receptor for the complex formed by the signal recognition particle (SRP) and the ribosome-nascent chain (RNC). Interaction with SRP-RNC leads to the transfer of the RNC complex to the Sec translocase for insertion into the membrane, the hydrolysis of GTP by both Ffh and FtsY, and the dissociation of the SRP-FtsY complex into the individual components.</text>
</comment>
<dbReference type="Pfam" id="PF02881">
    <property type="entry name" value="SRP54_N"/>
    <property type="match status" value="1"/>
</dbReference>
<proteinExistence type="inferred from homology"/>
<dbReference type="GO" id="GO:0005047">
    <property type="term" value="F:signal recognition particle binding"/>
    <property type="evidence" value="ECO:0007669"/>
    <property type="project" value="TreeGrafter"/>
</dbReference>
<dbReference type="PANTHER" id="PTHR43134:SF1">
    <property type="entry name" value="SIGNAL RECOGNITION PARTICLE RECEPTOR SUBUNIT ALPHA"/>
    <property type="match status" value="1"/>
</dbReference>
<dbReference type="Gene3D" id="1.20.120.140">
    <property type="entry name" value="Signal recognition particle SRP54, nucleotide-binding domain"/>
    <property type="match status" value="1"/>
</dbReference>
<dbReference type="FunFam" id="3.40.50.300:FF:000053">
    <property type="entry name" value="Signal recognition particle receptor FtsY"/>
    <property type="match status" value="1"/>
</dbReference>
<comment type="catalytic activity">
    <reaction evidence="8 10">
        <text>GTP + H2O = GDP + phosphate + H(+)</text>
        <dbReference type="Rhea" id="RHEA:19669"/>
        <dbReference type="ChEBI" id="CHEBI:15377"/>
        <dbReference type="ChEBI" id="CHEBI:15378"/>
        <dbReference type="ChEBI" id="CHEBI:37565"/>
        <dbReference type="ChEBI" id="CHEBI:43474"/>
        <dbReference type="ChEBI" id="CHEBI:58189"/>
        <dbReference type="EC" id="3.6.5.4"/>
    </reaction>
</comment>
<accession>A0A317C8Y7</accession>
<keyword evidence="3 10" id="KW-0547">Nucleotide-binding</keyword>
<dbReference type="GO" id="GO:0005886">
    <property type="term" value="C:plasma membrane"/>
    <property type="evidence" value="ECO:0007669"/>
    <property type="project" value="UniProtKB-SubCell"/>
</dbReference>
<dbReference type="SUPFAM" id="SSF47364">
    <property type="entry name" value="Domain of the SRP/SRP receptor G-proteins"/>
    <property type="match status" value="1"/>
</dbReference>
<feature type="binding site" evidence="10">
    <location>
        <begin position="323"/>
        <end position="326"/>
    </location>
    <ligand>
        <name>GTP</name>
        <dbReference type="ChEBI" id="CHEBI:37565"/>
    </ligand>
</feature>
<evidence type="ECO:0000256" key="10">
    <source>
        <dbReference type="HAMAP-Rule" id="MF_00920"/>
    </source>
</evidence>
<dbReference type="InterPro" id="IPR036225">
    <property type="entry name" value="SRP/SRP_N"/>
</dbReference>
<feature type="domain" description="SRP54-type proteins GTP-binding" evidence="12">
    <location>
        <begin position="344"/>
        <end position="357"/>
    </location>
</feature>
<feature type="binding site" evidence="10">
    <location>
        <begin position="177"/>
        <end position="184"/>
    </location>
    <ligand>
        <name>GTP</name>
        <dbReference type="ChEBI" id="CHEBI:37565"/>
    </ligand>
</feature>
<dbReference type="SMART" id="SM00962">
    <property type="entry name" value="SRP54"/>
    <property type="match status" value="1"/>
</dbReference>
<dbReference type="GO" id="GO:0006614">
    <property type="term" value="P:SRP-dependent cotranslational protein targeting to membrane"/>
    <property type="evidence" value="ECO:0007669"/>
    <property type="project" value="InterPro"/>
</dbReference>
<dbReference type="OrthoDB" id="9804720at2"/>
<dbReference type="CDD" id="cd17874">
    <property type="entry name" value="FtsY"/>
    <property type="match status" value="1"/>
</dbReference>
<dbReference type="FunFam" id="1.20.120.140:FF:000002">
    <property type="entry name" value="Signal recognition particle receptor FtsY"/>
    <property type="match status" value="1"/>
</dbReference>
<feature type="region of interest" description="Disordered" evidence="11">
    <location>
        <begin position="1"/>
        <end position="21"/>
    </location>
</feature>
<dbReference type="InterPro" id="IPR000897">
    <property type="entry name" value="SRP54_GTPase_dom"/>
</dbReference>
<reference evidence="13 14" key="1">
    <citation type="submission" date="2018-05" db="EMBL/GenBank/DDBJ databases">
        <title>Leucothrix arctica sp. nov., isolated from Arctic seawater.</title>
        <authorList>
            <person name="Choi A."/>
            <person name="Baek K."/>
        </authorList>
    </citation>
    <scope>NUCLEOTIDE SEQUENCE [LARGE SCALE GENOMIC DNA]</scope>
    <source>
        <strain evidence="13 14">IMCC9719</strain>
    </source>
</reference>
<evidence type="ECO:0000256" key="2">
    <source>
        <dbReference type="ARBA" id="ARBA00022490"/>
    </source>
</evidence>
<dbReference type="PROSITE" id="PS00300">
    <property type="entry name" value="SRP54"/>
    <property type="match status" value="1"/>
</dbReference>
<evidence type="ECO:0000256" key="1">
    <source>
        <dbReference type="ARBA" id="ARBA00022475"/>
    </source>
</evidence>